<proteinExistence type="predicted"/>
<dbReference type="SUPFAM" id="SSF47798">
    <property type="entry name" value="Barrier-to-autointegration factor, BAF"/>
    <property type="match status" value="1"/>
</dbReference>
<dbReference type="InterPro" id="IPR051387">
    <property type="entry name" value="BAF"/>
</dbReference>
<dbReference type="SMART" id="SM01023">
    <property type="entry name" value="BAF"/>
    <property type="match status" value="1"/>
</dbReference>
<evidence type="ECO:0000313" key="4">
    <source>
        <dbReference type="Proteomes" id="UP001209878"/>
    </source>
</evidence>
<dbReference type="PROSITE" id="PS51257">
    <property type="entry name" value="PROKAR_LIPOPROTEIN"/>
    <property type="match status" value="1"/>
</dbReference>
<dbReference type="GO" id="GO:0000793">
    <property type="term" value="C:condensed chromosome"/>
    <property type="evidence" value="ECO:0007669"/>
    <property type="project" value="TreeGrafter"/>
</dbReference>
<dbReference type="AlphaFoldDB" id="A0AAD9PEH0"/>
<evidence type="ECO:0000256" key="2">
    <source>
        <dbReference type="ARBA" id="ARBA00023242"/>
    </source>
</evidence>
<comment type="subcellular location">
    <subcellularLocation>
        <location evidence="1">Nucleus</location>
    </subcellularLocation>
</comment>
<dbReference type="InterPro" id="IPR036617">
    <property type="entry name" value="BAF_sf"/>
</dbReference>
<dbReference type="GO" id="GO:0003677">
    <property type="term" value="F:DNA binding"/>
    <property type="evidence" value="ECO:0007669"/>
    <property type="project" value="InterPro"/>
</dbReference>
<name>A0AAD9PEH0_RIDPI</name>
<comment type="caution">
    <text evidence="3">The sequence shown here is derived from an EMBL/GenBank/DDBJ whole genome shotgun (WGS) entry which is preliminary data.</text>
</comment>
<dbReference type="PANTHER" id="PTHR47507">
    <property type="entry name" value="BARRIER TO AUTOINTEGRATION FACTOR 2"/>
    <property type="match status" value="1"/>
</dbReference>
<dbReference type="Gene3D" id="1.10.150.40">
    <property type="entry name" value="Barrier-to-autointegration factor, BAF"/>
    <property type="match status" value="1"/>
</dbReference>
<organism evidence="3 4">
    <name type="scientific">Ridgeia piscesae</name>
    <name type="common">Tubeworm</name>
    <dbReference type="NCBI Taxonomy" id="27915"/>
    <lineage>
        <taxon>Eukaryota</taxon>
        <taxon>Metazoa</taxon>
        <taxon>Spiralia</taxon>
        <taxon>Lophotrochozoa</taxon>
        <taxon>Annelida</taxon>
        <taxon>Polychaeta</taxon>
        <taxon>Sedentaria</taxon>
        <taxon>Canalipalpata</taxon>
        <taxon>Sabellida</taxon>
        <taxon>Siboglinidae</taxon>
        <taxon>Ridgeia</taxon>
    </lineage>
</organism>
<accession>A0AAD9PEH0</accession>
<dbReference type="GO" id="GO:0051276">
    <property type="term" value="P:chromosome organization"/>
    <property type="evidence" value="ECO:0007669"/>
    <property type="project" value="TreeGrafter"/>
</dbReference>
<evidence type="ECO:0008006" key="5">
    <source>
        <dbReference type="Google" id="ProtNLM"/>
    </source>
</evidence>
<dbReference type="PANTHER" id="PTHR47507:SF6">
    <property type="entry name" value="BARRIER-TO-AUTOINTEGRATION FACTOR"/>
    <property type="match status" value="1"/>
</dbReference>
<dbReference type="Pfam" id="PF02961">
    <property type="entry name" value="SAM_BAF"/>
    <property type="match status" value="1"/>
</dbReference>
<gene>
    <name evidence="3" type="ORF">NP493_16g06052</name>
</gene>
<evidence type="ECO:0000313" key="3">
    <source>
        <dbReference type="EMBL" id="KAK2193263.1"/>
    </source>
</evidence>
<dbReference type="EMBL" id="JAODUO010000015">
    <property type="protein sequence ID" value="KAK2193263.1"/>
    <property type="molecule type" value="Genomic_DNA"/>
</dbReference>
<keyword evidence="4" id="KW-1185">Reference proteome</keyword>
<sequence>MDDKDVEVMPGINSMLGCRLRQQGFCKAYAVLGKFLILNRDPTIFTDWLTETCGTNIKQARTCHRSFMEWCEIHL</sequence>
<dbReference type="GO" id="GO:0005634">
    <property type="term" value="C:nucleus"/>
    <property type="evidence" value="ECO:0007669"/>
    <property type="project" value="UniProtKB-SubCell"/>
</dbReference>
<dbReference type="Proteomes" id="UP001209878">
    <property type="component" value="Unassembled WGS sequence"/>
</dbReference>
<keyword evidence="2" id="KW-0539">Nucleus</keyword>
<reference evidence="3" key="1">
    <citation type="journal article" date="2023" name="Mol. Biol. Evol.">
        <title>Third-Generation Sequencing Reveals the Adaptive Role of the Epigenome in Three Deep-Sea Polychaetes.</title>
        <authorList>
            <person name="Perez M."/>
            <person name="Aroh O."/>
            <person name="Sun Y."/>
            <person name="Lan Y."/>
            <person name="Juniper S.K."/>
            <person name="Young C.R."/>
            <person name="Angers B."/>
            <person name="Qian P.Y."/>
        </authorList>
    </citation>
    <scope>NUCLEOTIDE SEQUENCE</scope>
    <source>
        <strain evidence="3">R07B-5</strain>
    </source>
</reference>
<evidence type="ECO:0000256" key="1">
    <source>
        <dbReference type="ARBA" id="ARBA00004123"/>
    </source>
</evidence>
<protein>
    <recommendedName>
        <fullName evidence="5">Barrier-to-autointegration factor</fullName>
    </recommendedName>
</protein>
<dbReference type="InterPro" id="IPR004122">
    <property type="entry name" value="BAF_prot"/>
</dbReference>